<dbReference type="Pfam" id="PF26047">
    <property type="entry name" value="DUF8015"/>
    <property type="match status" value="1"/>
</dbReference>
<dbReference type="EMBL" id="CP058529">
    <property type="protein sequence ID" value="QLG27928.1"/>
    <property type="molecule type" value="Genomic_DNA"/>
</dbReference>
<feature type="transmembrane region" description="Helical" evidence="2">
    <location>
        <begin position="27"/>
        <end position="47"/>
    </location>
</feature>
<dbReference type="AlphaFoldDB" id="A0A7D5GF36"/>
<keyword evidence="4" id="KW-1185">Reference proteome</keyword>
<dbReference type="RefSeq" id="WP_179169503.1">
    <property type="nucleotide sequence ID" value="NZ_CP058529.1"/>
</dbReference>
<feature type="compositionally biased region" description="Basic and acidic residues" evidence="1">
    <location>
        <begin position="1"/>
        <end position="10"/>
    </location>
</feature>
<evidence type="ECO:0000313" key="3">
    <source>
        <dbReference type="EMBL" id="QLG27928.1"/>
    </source>
</evidence>
<dbReference type="InterPro" id="IPR058328">
    <property type="entry name" value="DUF8015"/>
</dbReference>
<gene>
    <name evidence="3" type="ORF">HUG10_10345</name>
</gene>
<accession>A0A7D5GF36</accession>
<dbReference type="GeneID" id="56029236"/>
<keyword evidence="2" id="KW-0812">Transmembrane</keyword>
<reference evidence="3 4" key="1">
    <citation type="submission" date="2020-07" db="EMBL/GenBank/DDBJ databases">
        <title>Gai3-2, isolated from salt lake.</title>
        <authorList>
            <person name="Cui H."/>
            <person name="Shi X."/>
        </authorList>
    </citation>
    <scope>NUCLEOTIDE SEQUENCE [LARGE SCALE GENOMIC DNA]</scope>
    <source>
        <strain evidence="3 4">Gai3-2</strain>
    </source>
</reference>
<feature type="region of interest" description="Disordered" evidence="1">
    <location>
        <begin position="1"/>
        <end position="23"/>
    </location>
</feature>
<keyword evidence="2" id="KW-0472">Membrane</keyword>
<dbReference type="KEGG" id="halg:HUG10_10345"/>
<evidence type="ECO:0000313" key="4">
    <source>
        <dbReference type="Proteomes" id="UP000509750"/>
    </source>
</evidence>
<evidence type="ECO:0000256" key="1">
    <source>
        <dbReference type="SAM" id="MobiDB-lite"/>
    </source>
</evidence>
<proteinExistence type="predicted"/>
<feature type="transmembrane region" description="Helical" evidence="2">
    <location>
        <begin position="53"/>
        <end position="71"/>
    </location>
</feature>
<sequence length="83" mass="8535">MSVHDPRSDSVRVTAGSQSQPPSRHDLLLAAIPTLILLGFLLDHVGALPFARGAVVGPGLAAMLVGYALFVEAPGGPRAPPEN</sequence>
<evidence type="ECO:0000256" key="2">
    <source>
        <dbReference type="SAM" id="Phobius"/>
    </source>
</evidence>
<name>A0A7D5GF36_9EURY</name>
<dbReference type="Proteomes" id="UP000509750">
    <property type="component" value="Chromosome"/>
</dbReference>
<organism evidence="3 4">
    <name type="scientific">Halorarum halophilum</name>
    <dbReference type="NCBI Taxonomy" id="2743090"/>
    <lineage>
        <taxon>Archaea</taxon>
        <taxon>Methanobacteriati</taxon>
        <taxon>Methanobacteriota</taxon>
        <taxon>Stenosarchaea group</taxon>
        <taxon>Halobacteria</taxon>
        <taxon>Halobacteriales</taxon>
        <taxon>Haloferacaceae</taxon>
        <taxon>Halorarum</taxon>
    </lineage>
</organism>
<keyword evidence="2" id="KW-1133">Transmembrane helix</keyword>
<protein>
    <submittedName>
        <fullName evidence="3">Uncharacterized protein</fullName>
    </submittedName>
</protein>